<comment type="caution">
    <text evidence="2">The sequence shown here is derived from an EMBL/GenBank/DDBJ whole genome shotgun (WGS) entry which is preliminary data.</text>
</comment>
<dbReference type="AlphaFoldDB" id="A0A080ZC86"/>
<name>A0A080ZC86_PHYNI</name>
<feature type="region of interest" description="Disordered" evidence="1">
    <location>
        <begin position="496"/>
        <end position="524"/>
    </location>
</feature>
<evidence type="ECO:0000256" key="1">
    <source>
        <dbReference type="SAM" id="MobiDB-lite"/>
    </source>
</evidence>
<dbReference type="OrthoDB" id="168245at2759"/>
<proteinExistence type="predicted"/>
<accession>A0A080ZC86</accession>
<feature type="compositionally biased region" description="Polar residues" evidence="1">
    <location>
        <begin position="496"/>
        <end position="520"/>
    </location>
</feature>
<dbReference type="EMBL" id="ANJA01003301">
    <property type="protein sequence ID" value="ETO64247.1"/>
    <property type="molecule type" value="Genomic_DNA"/>
</dbReference>
<protein>
    <submittedName>
        <fullName evidence="2">Uncharacterized protein</fullName>
    </submittedName>
</protein>
<evidence type="ECO:0000313" key="2">
    <source>
        <dbReference type="EMBL" id="ETO64247.1"/>
    </source>
</evidence>
<feature type="region of interest" description="Disordered" evidence="1">
    <location>
        <begin position="279"/>
        <end position="310"/>
    </location>
</feature>
<feature type="compositionally biased region" description="Low complexity" evidence="1">
    <location>
        <begin position="284"/>
        <end position="295"/>
    </location>
</feature>
<sequence length="580" mass="63798">MEGGYYVQVALRSMAKHIQPVPIAPIDEPAQAKQPDRRWARRAVPRDAAIVLALHMTFNEAVHVHDPVDTNEADRIFAYSVKGLADQMLLPILMSDQHVLQDGDLSFQHDVVPVAPGNDRHASKLIRKRIKKRKQSFATEKTSAYGNYAASRASSRTESRFGSRFGGSRVSTSVRKGHKMSLALGFNGGEFMNLESQASNNNSPWLSSSSVTSTARGAVDFAELQRRTDIERDLSTRDSVRRSNDEINRKNEVRIKLRSLADPTVSLEKEEAMIAALGERGQRSRLQQSRQGTRGKNPATLSPLNGKRGLNLTTLDTNENMTFRTEDYEGLTSDVVLYGKGGELLISENCFVVEHKLRQELLLDLHTRGVIQPRIKLVGTSKPAEENSPITTKKLRSPPRPLRSPSPLKHTVTNTTEFGDQIGSFELSSSLSFDFQGVPLAKGVALKLPDPPVAQSSHNRNAIPQKAGKKTAILENLPSAKLLTALTSDPTVIKASQSDSALQKTSRIQSSGTAKMTSAGSPVLPKHVHNGEKHLQNLRIRTPAYPNRLSHKTPLSIDGAENLFSLHEVSILLYINNCAC</sequence>
<organism evidence="2 3">
    <name type="scientific">Phytophthora nicotianae P1976</name>
    <dbReference type="NCBI Taxonomy" id="1317066"/>
    <lineage>
        <taxon>Eukaryota</taxon>
        <taxon>Sar</taxon>
        <taxon>Stramenopiles</taxon>
        <taxon>Oomycota</taxon>
        <taxon>Peronosporomycetes</taxon>
        <taxon>Peronosporales</taxon>
        <taxon>Peronosporaceae</taxon>
        <taxon>Phytophthora</taxon>
    </lineage>
</organism>
<reference evidence="2 3" key="1">
    <citation type="submission" date="2013-11" db="EMBL/GenBank/DDBJ databases">
        <title>The Genome Sequence of Phytophthora parasitica P1976.</title>
        <authorList>
            <consortium name="The Broad Institute Genomics Platform"/>
            <person name="Russ C."/>
            <person name="Tyler B."/>
            <person name="Panabieres F."/>
            <person name="Shan W."/>
            <person name="Tripathy S."/>
            <person name="Grunwald N."/>
            <person name="Machado M."/>
            <person name="Johnson C.S."/>
            <person name="Walker B."/>
            <person name="Young S."/>
            <person name="Zeng Q."/>
            <person name="Gargeya S."/>
            <person name="Fitzgerald M."/>
            <person name="Haas B."/>
            <person name="Abouelleil A."/>
            <person name="Allen A.W."/>
            <person name="Alvarado L."/>
            <person name="Arachchi H.M."/>
            <person name="Berlin A.M."/>
            <person name="Chapman S.B."/>
            <person name="Gainer-Dewar J."/>
            <person name="Goldberg J."/>
            <person name="Griggs A."/>
            <person name="Gujja S."/>
            <person name="Hansen M."/>
            <person name="Howarth C."/>
            <person name="Imamovic A."/>
            <person name="Ireland A."/>
            <person name="Larimer J."/>
            <person name="McCowan C."/>
            <person name="Murphy C."/>
            <person name="Pearson M."/>
            <person name="Poon T.W."/>
            <person name="Priest M."/>
            <person name="Roberts A."/>
            <person name="Saif S."/>
            <person name="Shea T."/>
            <person name="Sisk P."/>
            <person name="Sykes S."/>
            <person name="Wortman J."/>
            <person name="Nusbaum C."/>
            <person name="Birren B."/>
        </authorList>
    </citation>
    <scope>NUCLEOTIDE SEQUENCE [LARGE SCALE GENOMIC DNA]</scope>
    <source>
        <strain evidence="2 3">P1976</strain>
    </source>
</reference>
<dbReference type="Proteomes" id="UP000028582">
    <property type="component" value="Unassembled WGS sequence"/>
</dbReference>
<gene>
    <name evidence="2" type="ORF">F444_18182</name>
</gene>
<evidence type="ECO:0000313" key="3">
    <source>
        <dbReference type="Proteomes" id="UP000028582"/>
    </source>
</evidence>
<feature type="region of interest" description="Disordered" evidence="1">
    <location>
        <begin position="382"/>
        <end position="411"/>
    </location>
</feature>